<dbReference type="KEGG" id="pcre:NCTC12858_00985"/>
<evidence type="ECO:0000313" key="1">
    <source>
        <dbReference type="EMBL" id="KGN93534.1"/>
    </source>
</evidence>
<dbReference type="EMBL" id="LS483447">
    <property type="protein sequence ID" value="SQH73141.1"/>
    <property type="molecule type" value="Genomic_DNA"/>
</dbReference>
<keyword evidence="4" id="KW-1185">Reference proteome</keyword>
<dbReference type="RefSeq" id="WP_023935719.1">
    <property type="nucleotide sequence ID" value="NZ_FUXH01000008.1"/>
</dbReference>
<dbReference type="EMBL" id="JQJC01000025">
    <property type="protein sequence ID" value="KGN93534.1"/>
    <property type="molecule type" value="Genomic_DNA"/>
</dbReference>
<protein>
    <submittedName>
        <fullName evidence="2">Uncharacterized protein</fullName>
    </submittedName>
</protein>
<organism evidence="2 4">
    <name type="scientific">Porphyromonas crevioricanis</name>
    <dbReference type="NCBI Taxonomy" id="393921"/>
    <lineage>
        <taxon>Bacteria</taxon>
        <taxon>Pseudomonadati</taxon>
        <taxon>Bacteroidota</taxon>
        <taxon>Bacteroidia</taxon>
        <taxon>Bacteroidales</taxon>
        <taxon>Porphyromonadaceae</taxon>
        <taxon>Porphyromonas</taxon>
    </lineage>
</organism>
<gene>
    <name evidence="1" type="ORF">HQ38_08855</name>
    <name evidence="2" type="ORF">NCTC12858_00985</name>
</gene>
<name>A0A2X4STG8_9PORP</name>
<evidence type="ECO:0000313" key="4">
    <source>
        <dbReference type="Proteomes" id="UP000249300"/>
    </source>
</evidence>
<accession>A0A2X4STG8</accession>
<dbReference type="AlphaFoldDB" id="A0A2X4STG8"/>
<sequence>MKNYIRLTDKSFLWILLLGALFLFPTQAECQQKTKRRKKTEQRTQTQTVVPSHSLMLYESQVLQLLDQIVEKQLPSNLKKDSIRAEISQSIRVLFNEMIYRRSNDLPYEEKEQEIPYGSFLKPVARQWVEDITYTSDKDIEPSEDSRQMIAVIGLAYRQARCNFILIKSNGKQTDSFLNQRANRLRTLLLAEGILSRHIGFVWEAPNQQGIRLVMIH</sequence>
<reference evidence="1 3" key="1">
    <citation type="submission" date="2014-08" db="EMBL/GenBank/DDBJ databases">
        <title>Porphyromonas crevioricanis strain:COT-253_OH1447 Genome sequencing.</title>
        <authorList>
            <person name="Wallis C."/>
            <person name="Deusch O."/>
            <person name="O'Flynn C."/>
            <person name="Davis I."/>
            <person name="Jospin G."/>
            <person name="Darling A.E."/>
            <person name="Coil D.A."/>
            <person name="Alexiev A."/>
            <person name="Horsfall A."/>
            <person name="Kirkwood N."/>
            <person name="Harris S."/>
            <person name="Eisen J.A."/>
        </authorList>
    </citation>
    <scope>NUCLEOTIDE SEQUENCE [LARGE SCALE GENOMIC DNA]</scope>
    <source>
        <strain evidence="3">COT-253 OH1447</strain>
        <strain evidence="1">COT-253_OH1447</strain>
    </source>
</reference>
<evidence type="ECO:0000313" key="2">
    <source>
        <dbReference type="EMBL" id="SQH73141.1"/>
    </source>
</evidence>
<dbReference type="Proteomes" id="UP000249300">
    <property type="component" value="Chromosome 1"/>
</dbReference>
<reference evidence="2 4" key="2">
    <citation type="submission" date="2018-06" db="EMBL/GenBank/DDBJ databases">
        <authorList>
            <consortium name="Pathogen Informatics"/>
            <person name="Doyle S."/>
        </authorList>
    </citation>
    <scope>NUCLEOTIDE SEQUENCE [LARGE SCALE GENOMIC DNA]</scope>
    <source>
        <strain evidence="2 4">NCTC12858</strain>
    </source>
</reference>
<evidence type="ECO:0000313" key="3">
    <source>
        <dbReference type="Proteomes" id="UP000030136"/>
    </source>
</evidence>
<dbReference type="Proteomes" id="UP000030136">
    <property type="component" value="Unassembled WGS sequence"/>
</dbReference>
<proteinExistence type="predicted"/>